<dbReference type="GO" id="GO:0005886">
    <property type="term" value="C:plasma membrane"/>
    <property type="evidence" value="ECO:0007669"/>
    <property type="project" value="UniProtKB-SubCell"/>
</dbReference>
<keyword evidence="7 12" id="KW-1133">Transmembrane helix</keyword>
<proteinExistence type="predicted"/>
<dbReference type="PANTHER" id="PTHR11100:SF18">
    <property type="entry name" value="PRO-NEUREGULIN-3, MEMBRANE-BOUND ISOFORM"/>
    <property type="match status" value="1"/>
</dbReference>
<keyword evidence="4" id="KW-0964">Secreted</keyword>
<evidence type="ECO:0000256" key="3">
    <source>
        <dbReference type="ARBA" id="ARBA00022475"/>
    </source>
</evidence>
<dbReference type="GeneTree" id="ENSGT00940000156754"/>
<dbReference type="PANTHER" id="PTHR11100">
    <property type="entry name" value="HEREGULIN-NEUREGULIN FAMILY MEMBER"/>
    <property type="match status" value="1"/>
</dbReference>
<keyword evidence="10" id="KW-1015">Disulfide bond</keyword>
<evidence type="ECO:0000256" key="5">
    <source>
        <dbReference type="ARBA" id="ARBA00022536"/>
    </source>
</evidence>
<dbReference type="GO" id="GO:0045499">
    <property type="term" value="F:chemorepellent activity"/>
    <property type="evidence" value="ECO:0007669"/>
    <property type="project" value="TreeGrafter"/>
</dbReference>
<evidence type="ECO:0000256" key="1">
    <source>
        <dbReference type="ARBA" id="ARBA00004251"/>
    </source>
</evidence>
<evidence type="ECO:0000256" key="6">
    <source>
        <dbReference type="ARBA" id="ARBA00022692"/>
    </source>
</evidence>
<dbReference type="Ensembl" id="ENSLLET00000042588.1">
    <property type="protein sequence ID" value="ENSLLEP00000040933.1"/>
    <property type="gene ID" value="ENSLLEG00000026027.1"/>
</dbReference>
<keyword evidence="8" id="KW-0339">Growth factor</keyword>
<evidence type="ECO:0000256" key="2">
    <source>
        <dbReference type="ARBA" id="ARBA00004613"/>
    </source>
</evidence>
<dbReference type="AlphaFoldDB" id="A0A8C5WIQ2"/>
<evidence type="ECO:0000256" key="9">
    <source>
        <dbReference type="ARBA" id="ARBA00023136"/>
    </source>
</evidence>
<evidence type="ECO:0000256" key="10">
    <source>
        <dbReference type="ARBA" id="ARBA00023157"/>
    </source>
</evidence>
<feature type="region of interest" description="Disordered" evidence="11">
    <location>
        <begin position="94"/>
        <end position="127"/>
    </location>
</feature>
<gene>
    <name evidence="13" type="primary">NRG3</name>
</gene>
<sequence>MREEVYQQQILSISCIVFGIVAVGVICAAFYCKTKKQTKKIQEQLKETQTAKNYSLHASGLLTKGKIHGENRVQLHNYSNSERVPEPMREKIMESSFSETRPFSDTPPPDSGNQSMKHHRNLSCCSPSQRSRMLHKNAFRRTPPLPRGRLNGITGPAYKQLEEPGLIDQDTMPCQGCSADLNHSQNSSTNMQPRSRETQSYFNNMDLKDSASFSASRANSIPIIPSMGLDDACMQVHSVTEISGIKRCKNSYSNELVKVNIPPSNCLIAEQQEVKILLETVQEQIRILTDARRRSEDLEIASGENEDSASENTAFLPLSPKAKTEQQAQIVLRNEIQRDLAHHV</sequence>
<evidence type="ECO:0000256" key="12">
    <source>
        <dbReference type="SAM" id="Phobius"/>
    </source>
</evidence>
<feature type="transmembrane region" description="Helical" evidence="12">
    <location>
        <begin position="6"/>
        <end position="32"/>
    </location>
</feature>
<evidence type="ECO:0000256" key="4">
    <source>
        <dbReference type="ARBA" id="ARBA00022525"/>
    </source>
</evidence>
<dbReference type="Proteomes" id="UP000694569">
    <property type="component" value="Unplaced"/>
</dbReference>
<evidence type="ECO:0000313" key="13">
    <source>
        <dbReference type="Ensembl" id="ENSLLEP00000040933.1"/>
    </source>
</evidence>
<name>A0A8C5WIQ2_9ANUR</name>
<evidence type="ECO:0000313" key="14">
    <source>
        <dbReference type="Proteomes" id="UP000694569"/>
    </source>
</evidence>
<reference evidence="13" key="2">
    <citation type="submission" date="2025-09" db="UniProtKB">
        <authorList>
            <consortium name="Ensembl"/>
        </authorList>
    </citation>
    <scope>IDENTIFICATION</scope>
</reference>
<dbReference type="GO" id="GO:0008083">
    <property type="term" value="F:growth factor activity"/>
    <property type="evidence" value="ECO:0007669"/>
    <property type="project" value="UniProtKB-KW"/>
</dbReference>
<evidence type="ECO:0000256" key="11">
    <source>
        <dbReference type="SAM" id="MobiDB-lite"/>
    </source>
</evidence>
<protein>
    <submittedName>
        <fullName evidence="13">Neuregulin 3</fullName>
    </submittedName>
</protein>
<evidence type="ECO:0000256" key="8">
    <source>
        <dbReference type="ARBA" id="ARBA00023030"/>
    </source>
</evidence>
<keyword evidence="5" id="KW-0245">EGF-like domain</keyword>
<comment type="subcellular location">
    <subcellularLocation>
        <location evidence="1">Cell membrane</location>
        <topology evidence="1">Single-pass type I membrane protein</topology>
    </subcellularLocation>
    <subcellularLocation>
        <location evidence="2">Secreted</location>
    </subcellularLocation>
</comment>
<keyword evidence="3" id="KW-1003">Cell membrane</keyword>
<evidence type="ECO:0000256" key="7">
    <source>
        <dbReference type="ARBA" id="ARBA00022989"/>
    </source>
</evidence>
<organism evidence="13 14">
    <name type="scientific">Leptobrachium leishanense</name>
    <name type="common">Leishan spiny toad</name>
    <dbReference type="NCBI Taxonomy" id="445787"/>
    <lineage>
        <taxon>Eukaryota</taxon>
        <taxon>Metazoa</taxon>
        <taxon>Chordata</taxon>
        <taxon>Craniata</taxon>
        <taxon>Vertebrata</taxon>
        <taxon>Euteleostomi</taxon>
        <taxon>Amphibia</taxon>
        <taxon>Batrachia</taxon>
        <taxon>Anura</taxon>
        <taxon>Pelobatoidea</taxon>
        <taxon>Megophryidae</taxon>
        <taxon>Leptobrachium</taxon>
    </lineage>
</organism>
<dbReference type="GO" id="GO:0048513">
    <property type="term" value="P:animal organ development"/>
    <property type="evidence" value="ECO:0007669"/>
    <property type="project" value="TreeGrafter"/>
</dbReference>
<keyword evidence="6 12" id="KW-0812">Transmembrane</keyword>
<dbReference type="GO" id="GO:0007399">
    <property type="term" value="P:nervous system development"/>
    <property type="evidence" value="ECO:0007669"/>
    <property type="project" value="InterPro"/>
</dbReference>
<accession>A0A8C5WIQ2</accession>
<keyword evidence="9 12" id="KW-0472">Membrane</keyword>
<dbReference type="PROSITE" id="PS51257">
    <property type="entry name" value="PROKAR_LIPOPROTEIN"/>
    <property type="match status" value="1"/>
</dbReference>
<dbReference type="GO" id="GO:0005615">
    <property type="term" value="C:extracellular space"/>
    <property type="evidence" value="ECO:0007669"/>
    <property type="project" value="TreeGrafter"/>
</dbReference>
<keyword evidence="14" id="KW-1185">Reference proteome</keyword>
<dbReference type="GO" id="GO:0035556">
    <property type="term" value="P:intracellular signal transduction"/>
    <property type="evidence" value="ECO:0007669"/>
    <property type="project" value="TreeGrafter"/>
</dbReference>
<reference evidence="13" key="1">
    <citation type="submission" date="2025-08" db="UniProtKB">
        <authorList>
            <consortium name="Ensembl"/>
        </authorList>
    </citation>
    <scope>IDENTIFICATION</scope>
</reference>
<dbReference type="InterPro" id="IPR040180">
    <property type="entry name" value="Neuregulin"/>
</dbReference>
<dbReference type="OrthoDB" id="9939684at2759"/>